<dbReference type="EMBL" id="MHSR01000001">
    <property type="protein sequence ID" value="OHA47359.1"/>
    <property type="molecule type" value="Genomic_DNA"/>
</dbReference>
<gene>
    <name evidence="1" type="ORF">A2828_02920</name>
</gene>
<evidence type="ECO:0000313" key="1">
    <source>
        <dbReference type="EMBL" id="OHA47359.1"/>
    </source>
</evidence>
<dbReference type="AlphaFoldDB" id="A0A1G2PHX0"/>
<accession>A0A1G2PHX0</accession>
<protein>
    <submittedName>
        <fullName evidence="1">Uncharacterized protein</fullName>
    </submittedName>
</protein>
<name>A0A1G2PHX0_9BACT</name>
<evidence type="ECO:0000313" key="2">
    <source>
        <dbReference type="Proteomes" id="UP000178869"/>
    </source>
</evidence>
<dbReference type="Proteomes" id="UP000178869">
    <property type="component" value="Unassembled WGS sequence"/>
</dbReference>
<sequence>MDFRIIVSIFLLLGSFVGAALGAFPAWQSISESIIAKKDVERHVRDLGVYFNNLKKLEADIKNNIDVEKCTRLNNIAPAGVDLPQLLIQFDNLAAIYQARLGSININEPTSISEEAGSVKTSGLSLEIPITNFNQIFQFFDDLYYLERLTDIKAVDLNVPDLTKPEEKVSVLNNLRVAVFSSIRALDCDNLTK</sequence>
<reference evidence="1 2" key="1">
    <citation type="journal article" date="2016" name="Nat. Commun.">
        <title>Thousands of microbial genomes shed light on interconnected biogeochemical processes in an aquifer system.</title>
        <authorList>
            <person name="Anantharaman K."/>
            <person name="Brown C.T."/>
            <person name="Hug L.A."/>
            <person name="Sharon I."/>
            <person name="Castelle C.J."/>
            <person name="Probst A.J."/>
            <person name="Thomas B.C."/>
            <person name="Singh A."/>
            <person name="Wilkins M.J."/>
            <person name="Karaoz U."/>
            <person name="Brodie E.L."/>
            <person name="Williams K.H."/>
            <person name="Hubbard S.S."/>
            <person name="Banfield J.F."/>
        </authorList>
    </citation>
    <scope>NUCLEOTIDE SEQUENCE [LARGE SCALE GENOMIC DNA]</scope>
</reference>
<comment type="caution">
    <text evidence="1">The sequence shown here is derived from an EMBL/GenBank/DDBJ whole genome shotgun (WGS) entry which is preliminary data.</text>
</comment>
<organism evidence="1 2">
    <name type="scientific">Candidatus Terrybacteria bacterium RIFCSPHIGHO2_01_FULL_43_35</name>
    <dbReference type="NCBI Taxonomy" id="1802361"/>
    <lineage>
        <taxon>Bacteria</taxon>
        <taxon>Candidatus Terryibacteriota</taxon>
    </lineage>
</organism>
<proteinExistence type="predicted"/>